<evidence type="ECO:0000313" key="2">
    <source>
        <dbReference type="EMBL" id="GGA54585.1"/>
    </source>
</evidence>
<protein>
    <recommendedName>
        <fullName evidence="4">Invasion associated locus B family protein</fullName>
    </recommendedName>
</protein>
<reference evidence="2" key="2">
    <citation type="submission" date="2020-09" db="EMBL/GenBank/DDBJ databases">
        <authorList>
            <person name="Sun Q."/>
            <person name="Zhou Y."/>
        </authorList>
    </citation>
    <scope>NUCLEOTIDE SEQUENCE</scope>
    <source>
        <strain evidence="2">CGMCC 1.15320</strain>
    </source>
</reference>
<proteinExistence type="predicted"/>
<evidence type="ECO:0008006" key="4">
    <source>
        <dbReference type="Google" id="ProtNLM"/>
    </source>
</evidence>
<gene>
    <name evidence="2" type="ORF">GCM10011385_05260</name>
</gene>
<organism evidence="2 3">
    <name type="scientific">Nitratireductor aestuarii</name>
    <dbReference type="NCBI Taxonomy" id="1735103"/>
    <lineage>
        <taxon>Bacteria</taxon>
        <taxon>Pseudomonadati</taxon>
        <taxon>Pseudomonadota</taxon>
        <taxon>Alphaproteobacteria</taxon>
        <taxon>Hyphomicrobiales</taxon>
        <taxon>Phyllobacteriaceae</taxon>
        <taxon>Nitratireductor</taxon>
    </lineage>
</organism>
<evidence type="ECO:0000256" key="1">
    <source>
        <dbReference type="SAM" id="SignalP"/>
    </source>
</evidence>
<accession>A0A916RG75</accession>
<comment type="caution">
    <text evidence="2">The sequence shown here is derived from an EMBL/GenBank/DDBJ whole genome shotgun (WGS) entry which is preliminary data.</text>
</comment>
<dbReference type="InterPro" id="IPR038696">
    <property type="entry name" value="IalB_sf"/>
</dbReference>
<feature type="chain" id="PRO_5037732309" description="Invasion associated locus B family protein" evidence="1">
    <location>
        <begin position="25"/>
        <end position="175"/>
    </location>
</feature>
<sequence>MNETRMKTALGLVLAISMFSGVNAQAQQAPANASETPARPLWLMSCSNEQKPEELLCEFSQSLVMTQGNQGQRLATASFNRVAGKAETKAAFTVPYGVSLPDPVRVLVDNVELGTLTWRSCDLGGCYADAAAAGAWLDAMRKGKELVAALKTRDGRDLAFTFSLDGFTKAEQMLP</sequence>
<dbReference type="InterPro" id="IPR010642">
    <property type="entry name" value="Invasion_prot_B"/>
</dbReference>
<dbReference type="Proteomes" id="UP000636264">
    <property type="component" value="Unassembled WGS sequence"/>
</dbReference>
<evidence type="ECO:0000313" key="3">
    <source>
        <dbReference type="Proteomes" id="UP000636264"/>
    </source>
</evidence>
<keyword evidence="3" id="KW-1185">Reference proteome</keyword>
<keyword evidence="1" id="KW-0732">Signal</keyword>
<feature type="signal peptide" evidence="1">
    <location>
        <begin position="1"/>
        <end position="24"/>
    </location>
</feature>
<reference evidence="2" key="1">
    <citation type="journal article" date="2014" name="Int. J. Syst. Evol. Microbiol.">
        <title>Complete genome sequence of Corynebacterium casei LMG S-19264T (=DSM 44701T), isolated from a smear-ripened cheese.</title>
        <authorList>
            <consortium name="US DOE Joint Genome Institute (JGI-PGF)"/>
            <person name="Walter F."/>
            <person name="Albersmeier A."/>
            <person name="Kalinowski J."/>
            <person name="Ruckert C."/>
        </authorList>
    </citation>
    <scope>NUCLEOTIDE SEQUENCE</scope>
    <source>
        <strain evidence="2">CGMCC 1.15320</strain>
    </source>
</reference>
<dbReference type="EMBL" id="BMIF01000001">
    <property type="protein sequence ID" value="GGA54585.1"/>
    <property type="molecule type" value="Genomic_DNA"/>
</dbReference>
<dbReference type="AlphaFoldDB" id="A0A916RG75"/>
<dbReference type="Pfam" id="PF06776">
    <property type="entry name" value="IalB"/>
    <property type="match status" value="1"/>
</dbReference>
<dbReference type="Gene3D" id="2.60.40.1880">
    <property type="entry name" value="Invasion associated locus B (IalB) protein"/>
    <property type="match status" value="1"/>
</dbReference>
<name>A0A916RG75_9HYPH</name>